<dbReference type="Gene3D" id="3.40.50.720">
    <property type="entry name" value="NAD(P)-binding Rossmann-like Domain"/>
    <property type="match status" value="1"/>
</dbReference>
<name>A0AAE7E621_9BACT</name>
<protein>
    <submittedName>
        <fullName evidence="1">Uncharacterized protein</fullName>
    </submittedName>
</protein>
<reference evidence="1 2" key="1">
    <citation type="submission" date="2020-05" db="EMBL/GenBank/DDBJ databases">
        <title>Complete genome sequencing of Campylobacter and Arcobacter type strains.</title>
        <authorList>
            <person name="Miller W.G."/>
            <person name="Yee E."/>
        </authorList>
    </citation>
    <scope>NUCLEOTIDE SEQUENCE [LARGE SCALE GENOMIC DNA]</scope>
    <source>
        <strain evidence="1 2">LMG 26156</strain>
    </source>
</reference>
<dbReference type="EMBL" id="CP053840">
    <property type="protein sequence ID" value="QKF68411.1"/>
    <property type="molecule type" value="Genomic_DNA"/>
</dbReference>
<keyword evidence="2" id="KW-1185">Reference proteome</keyword>
<dbReference type="RefSeq" id="WP_128359569.1">
    <property type="nucleotide sequence ID" value="NZ_CP053840.1"/>
</dbReference>
<evidence type="ECO:0000313" key="1">
    <source>
        <dbReference type="EMBL" id="QKF68411.1"/>
    </source>
</evidence>
<proteinExistence type="predicted"/>
<dbReference type="Proteomes" id="UP000503482">
    <property type="component" value="Chromosome"/>
</dbReference>
<dbReference type="AlphaFoldDB" id="A0AAE7E621"/>
<sequence>MKIIIFGIGIAGRAIYRQLQFEHEIVGFIENNKNLHGTLYNNIPIYAVEELNQLSFDKIAMSGVWIESMEKQLLDLNILKDKIWLIEDSSLEFSTHDRIENTDNIVKEFALLMQENNISYCIEGSSLLCLLRGQNLSDVPDVDVLIKSQNDLEKIWNLINENELLKQNQLIKVIYKEDRILTKKDEIDKIIIKSNSNPSQTEPTVLDINLAVDIGKYYVMDYEADYYLYFNKEFVDGKNYFDYKDMKLLIPNNAQEYVKLLYGESWKIPAKKWSYKDYGNLLDTQQLIDFIKKNKTDE</sequence>
<evidence type="ECO:0000313" key="2">
    <source>
        <dbReference type="Proteomes" id="UP000503482"/>
    </source>
</evidence>
<organism evidence="1 2">
    <name type="scientific">Arcobacter venerupis</name>
    <dbReference type="NCBI Taxonomy" id="1054033"/>
    <lineage>
        <taxon>Bacteria</taxon>
        <taxon>Pseudomonadati</taxon>
        <taxon>Campylobacterota</taxon>
        <taxon>Epsilonproteobacteria</taxon>
        <taxon>Campylobacterales</taxon>
        <taxon>Arcobacteraceae</taxon>
        <taxon>Arcobacter</taxon>
    </lineage>
</organism>
<gene>
    <name evidence="1" type="ORF">AVENP_2936</name>
</gene>
<dbReference type="KEGG" id="avp:AVENP_2936"/>
<accession>A0AAE7E621</accession>